<sequence length="89" mass="9804">MDSKEDIQYAFDFFGVIFKFMLLALIGCAVFFWFHNFERSFAIANTGASVGVFLAALSARSATTFKDRALVITGLLCTVGFQIWSMAAA</sequence>
<feature type="transmembrane region" description="Helical" evidence="1">
    <location>
        <begin position="12"/>
        <end position="34"/>
    </location>
</feature>
<keyword evidence="1" id="KW-0472">Membrane</keyword>
<evidence type="ECO:0000256" key="1">
    <source>
        <dbReference type="SAM" id="Phobius"/>
    </source>
</evidence>
<keyword evidence="3" id="KW-1185">Reference proteome</keyword>
<accession>A0A0F5VEY2</accession>
<organism evidence="2 3">
    <name type="scientific">Photobacterium halotolerans</name>
    <dbReference type="NCBI Taxonomy" id="265726"/>
    <lineage>
        <taxon>Bacteria</taxon>
        <taxon>Pseudomonadati</taxon>
        <taxon>Pseudomonadota</taxon>
        <taxon>Gammaproteobacteria</taxon>
        <taxon>Vibrionales</taxon>
        <taxon>Vibrionaceae</taxon>
        <taxon>Photobacterium</taxon>
    </lineage>
</organism>
<proteinExistence type="predicted"/>
<name>A0A0F5VEY2_9GAMM</name>
<comment type="caution">
    <text evidence="2">The sequence shown here is derived from an EMBL/GenBank/DDBJ whole genome shotgun (WGS) entry which is preliminary data.</text>
</comment>
<feature type="transmembrane region" description="Helical" evidence="1">
    <location>
        <begin position="69"/>
        <end position="87"/>
    </location>
</feature>
<gene>
    <name evidence="2" type="ORF">KY46_06445</name>
</gene>
<dbReference type="EMBL" id="JWYV01000003">
    <property type="protein sequence ID" value="KKD00731.1"/>
    <property type="molecule type" value="Genomic_DNA"/>
</dbReference>
<evidence type="ECO:0000313" key="2">
    <source>
        <dbReference type="EMBL" id="KKD00731.1"/>
    </source>
</evidence>
<evidence type="ECO:0000313" key="3">
    <source>
        <dbReference type="Proteomes" id="UP000033633"/>
    </source>
</evidence>
<dbReference type="STRING" id="265726.KY46_06445"/>
<feature type="transmembrane region" description="Helical" evidence="1">
    <location>
        <begin position="40"/>
        <end position="57"/>
    </location>
</feature>
<dbReference type="RefSeq" id="WP_046219803.1">
    <property type="nucleotide sequence ID" value="NZ_JWYV01000003.1"/>
</dbReference>
<dbReference type="OrthoDB" id="9885986at2"/>
<dbReference type="AlphaFoldDB" id="A0A0F5VEY2"/>
<reference evidence="2 3" key="1">
    <citation type="submission" date="2014-12" db="EMBL/GenBank/DDBJ databases">
        <title>Mercury Reductase activity and rhizosphere competence traits in the genome of root associated Photobacterium halotolerans MELD1.</title>
        <authorList>
            <person name="Mathew D.C."/>
            <person name="Huang C.-C."/>
        </authorList>
    </citation>
    <scope>NUCLEOTIDE SEQUENCE [LARGE SCALE GENOMIC DNA]</scope>
    <source>
        <strain evidence="2 3">MELD1</strain>
    </source>
</reference>
<keyword evidence="1" id="KW-1133">Transmembrane helix</keyword>
<keyword evidence="1" id="KW-0812">Transmembrane</keyword>
<dbReference type="Proteomes" id="UP000033633">
    <property type="component" value="Unassembled WGS sequence"/>
</dbReference>
<dbReference type="PATRIC" id="fig|265726.11.peg.3197"/>
<protein>
    <submittedName>
        <fullName evidence="2">Uncharacterized protein</fullName>
    </submittedName>
</protein>